<dbReference type="PANTHER" id="PTHR47718:SF13">
    <property type="entry name" value="OS09G0290500 PROTEIN"/>
    <property type="match status" value="1"/>
</dbReference>
<gene>
    <name evidence="1" type="ORF">PHJA_001349200</name>
</gene>
<keyword evidence="2" id="KW-1185">Reference proteome</keyword>
<name>A0A830CCV3_9LAMI</name>
<dbReference type="Proteomes" id="UP000653305">
    <property type="component" value="Unassembled WGS sequence"/>
</dbReference>
<accession>A0A830CCV3</accession>
<comment type="caution">
    <text evidence="1">The sequence shown here is derived from an EMBL/GenBank/DDBJ whole genome shotgun (WGS) entry which is preliminary data.</text>
</comment>
<sequence>MDIDDHGRLLNMMWIHPRSRKVYRDFHDVVCYDTTYLVNKHNMPLFMIVLRLSGSINTISLPS</sequence>
<dbReference type="AlphaFoldDB" id="A0A830CCV3"/>
<dbReference type="OrthoDB" id="5301000at2759"/>
<evidence type="ECO:0000313" key="2">
    <source>
        <dbReference type="Proteomes" id="UP000653305"/>
    </source>
</evidence>
<organism evidence="1 2">
    <name type="scientific">Phtheirospermum japonicum</name>
    <dbReference type="NCBI Taxonomy" id="374723"/>
    <lineage>
        <taxon>Eukaryota</taxon>
        <taxon>Viridiplantae</taxon>
        <taxon>Streptophyta</taxon>
        <taxon>Embryophyta</taxon>
        <taxon>Tracheophyta</taxon>
        <taxon>Spermatophyta</taxon>
        <taxon>Magnoliopsida</taxon>
        <taxon>eudicotyledons</taxon>
        <taxon>Gunneridae</taxon>
        <taxon>Pentapetalae</taxon>
        <taxon>asterids</taxon>
        <taxon>lamiids</taxon>
        <taxon>Lamiales</taxon>
        <taxon>Orobanchaceae</taxon>
        <taxon>Orobanchaceae incertae sedis</taxon>
        <taxon>Phtheirospermum</taxon>
    </lineage>
</organism>
<reference evidence="1" key="1">
    <citation type="submission" date="2020-07" db="EMBL/GenBank/DDBJ databases">
        <title>Ethylene signaling mediates host invasion by parasitic plants.</title>
        <authorList>
            <person name="Yoshida S."/>
        </authorList>
    </citation>
    <scope>NUCLEOTIDE SEQUENCE</scope>
    <source>
        <strain evidence="1">Okayama</strain>
    </source>
</reference>
<dbReference type="PANTHER" id="PTHR47718">
    <property type="entry name" value="OS01G0519700 PROTEIN"/>
    <property type="match status" value="1"/>
</dbReference>
<protein>
    <submittedName>
        <fullName evidence="1">Protein far1-related sequence 8</fullName>
    </submittedName>
</protein>
<proteinExistence type="predicted"/>
<dbReference type="EMBL" id="BMAC01000264">
    <property type="protein sequence ID" value="GFP92051.1"/>
    <property type="molecule type" value="Genomic_DNA"/>
</dbReference>
<evidence type="ECO:0000313" key="1">
    <source>
        <dbReference type="EMBL" id="GFP92051.1"/>
    </source>
</evidence>